<keyword evidence="6" id="KW-0862">Zinc</keyword>
<keyword evidence="6" id="KW-0479">Metal-binding</keyword>
<dbReference type="InterPro" id="IPR039688">
    <property type="entry name" value="STAC1/2/3"/>
</dbReference>
<name>A0A8K0P0X3_LADFU</name>
<evidence type="ECO:0000256" key="2">
    <source>
        <dbReference type="ARBA" id="ARBA00004496"/>
    </source>
</evidence>
<keyword evidence="3" id="KW-1003">Cell membrane</keyword>
<dbReference type="GO" id="GO:0005886">
    <property type="term" value="C:plasma membrane"/>
    <property type="evidence" value="ECO:0007669"/>
    <property type="project" value="UniProtKB-SubCell"/>
</dbReference>
<comment type="subcellular location">
    <subcellularLocation>
        <location evidence="1">Cell membrane</location>
    </subcellularLocation>
    <subcellularLocation>
        <location evidence="2">Cytoplasm</location>
    </subcellularLocation>
</comment>
<proteinExistence type="predicted"/>
<evidence type="ECO:0000256" key="7">
    <source>
        <dbReference type="ARBA" id="ARBA00023136"/>
    </source>
</evidence>
<evidence type="ECO:0000256" key="6">
    <source>
        <dbReference type="ARBA" id="ARBA00022771"/>
    </source>
</evidence>
<evidence type="ECO:0000256" key="5">
    <source>
        <dbReference type="ARBA" id="ARBA00022737"/>
    </source>
</evidence>
<feature type="non-terminal residue" evidence="8">
    <location>
        <position position="1"/>
    </location>
</feature>
<dbReference type="PANTHER" id="PTHR15135:SF7">
    <property type="entry name" value="STAC-LIKE, ISOFORM J"/>
    <property type="match status" value="1"/>
</dbReference>
<dbReference type="GO" id="GO:0005737">
    <property type="term" value="C:cytoplasm"/>
    <property type="evidence" value="ECO:0007669"/>
    <property type="project" value="UniProtKB-SubCell"/>
</dbReference>
<keyword evidence="9" id="KW-1185">Reference proteome</keyword>
<dbReference type="GO" id="GO:0008270">
    <property type="term" value="F:zinc ion binding"/>
    <property type="evidence" value="ECO:0007669"/>
    <property type="project" value="UniProtKB-KW"/>
</dbReference>
<dbReference type="Proteomes" id="UP000792457">
    <property type="component" value="Unassembled WGS sequence"/>
</dbReference>
<gene>
    <name evidence="8" type="ORF">J437_LFUL013145</name>
</gene>
<protein>
    <submittedName>
        <fullName evidence="8">Uncharacterized protein</fullName>
    </submittedName>
</protein>
<dbReference type="OrthoDB" id="6250593at2759"/>
<sequence length="182" mass="20728">MTHKGRYVHDCTDVAAVTSWPLSTCITIQKRGAVRSVVFWTKNAISTCLGPSKHHLSRERFRDEEAEERAVRPWFLQQPKEFYADSGLVLPPPLKNEIVLDRQTGSTIAPLLSRYDSLKKDAVELETQIKQTADALDTLIRMQQRSLEASLFNKANELQEDISLKRFDLRVAQIHLAAVRAQ</sequence>
<keyword evidence="7" id="KW-0472">Membrane</keyword>
<evidence type="ECO:0000256" key="4">
    <source>
        <dbReference type="ARBA" id="ARBA00022490"/>
    </source>
</evidence>
<dbReference type="PANTHER" id="PTHR15135">
    <property type="entry name" value="STAC"/>
    <property type="match status" value="1"/>
</dbReference>
<keyword evidence="6" id="KW-0863">Zinc-finger</keyword>
<dbReference type="GO" id="GO:1903078">
    <property type="term" value="P:positive regulation of protein localization to plasma membrane"/>
    <property type="evidence" value="ECO:0007669"/>
    <property type="project" value="TreeGrafter"/>
</dbReference>
<dbReference type="GO" id="GO:0003009">
    <property type="term" value="P:skeletal muscle contraction"/>
    <property type="evidence" value="ECO:0007669"/>
    <property type="project" value="TreeGrafter"/>
</dbReference>
<reference evidence="8" key="1">
    <citation type="submission" date="2013-04" db="EMBL/GenBank/DDBJ databases">
        <authorList>
            <person name="Qu J."/>
            <person name="Murali S.C."/>
            <person name="Bandaranaike D."/>
            <person name="Bellair M."/>
            <person name="Blankenburg K."/>
            <person name="Chao H."/>
            <person name="Dinh H."/>
            <person name="Doddapaneni H."/>
            <person name="Downs B."/>
            <person name="Dugan-Rocha S."/>
            <person name="Elkadiri S."/>
            <person name="Gnanaolivu R.D."/>
            <person name="Hernandez B."/>
            <person name="Javaid M."/>
            <person name="Jayaseelan J.C."/>
            <person name="Lee S."/>
            <person name="Li M."/>
            <person name="Ming W."/>
            <person name="Munidasa M."/>
            <person name="Muniz J."/>
            <person name="Nguyen L."/>
            <person name="Ongeri F."/>
            <person name="Osuji N."/>
            <person name="Pu L.-L."/>
            <person name="Puazo M."/>
            <person name="Qu C."/>
            <person name="Quiroz J."/>
            <person name="Raj R."/>
            <person name="Weissenberger G."/>
            <person name="Xin Y."/>
            <person name="Zou X."/>
            <person name="Han Y."/>
            <person name="Richards S."/>
            <person name="Worley K."/>
            <person name="Muzny D."/>
            <person name="Gibbs R."/>
        </authorList>
    </citation>
    <scope>NUCLEOTIDE SEQUENCE</scope>
    <source>
        <strain evidence="8">Sampled in the wild</strain>
    </source>
</reference>
<keyword evidence="4" id="KW-0963">Cytoplasm</keyword>
<accession>A0A8K0P0X3</accession>
<organism evidence="8 9">
    <name type="scientific">Ladona fulva</name>
    <name type="common">Scarce chaser dragonfly</name>
    <name type="synonym">Libellula fulva</name>
    <dbReference type="NCBI Taxonomy" id="123851"/>
    <lineage>
        <taxon>Eukaryota</taxon>
        <taxon>Metazoa</taxon>
        <taxon>Ecdysozoa</taxon>
        <taxon>Arthropoda</taxon>
        <taxon>Hexapoda</taxon>
        <taxon>Insecta</taxon>
        <taxon>Pterygota</taxon>
        <taxon>Palaeoptera</taxon>
        <taxon>Odonata</taxon>
        <taxon>Epiprocta</taxon>
        <taxon>Anisoptera</taxon>
        <taxon>Libelluloidea</taxon>
        <taxon>Libellulidae</taxon>
        <taxon>Ladona</taxon>
    </lineage>
</organism>
<keyword evidence="5" id="KW-0677">Repeat</keyword>
<evidence type="ECO:0000313" key="9">
    <source>
        <dbReference type="Proteomes" id="UP000792457"/>
    </source>
</evidence>
<evidence type="ECO:0000256" key="1">
    <source>
        <dbReference type="ARBA" id="ARBA00004236"/>
    </source>
</evidence>
<comment type="caution">
    <text evidence="8">The sequence shown here is derived from an EMBL/GenBank/DDBJ whole genome shotgun (WGS) entry which is preliminary data.</text>
</comment>
<reference evidence="8" key="2">
    <citation type="submission" date="2017-10" db="EMBL/GenBank/DDBJ databases">
        <title>Ladona fulva Genome sequencing and assembly.</title>
        <authorList>
            <person name="Murali S."/>
            <person name="Richards S."/>
            <person name="Bandaranaike D."/>
            <person name="Bellair M."/>
            <person name="Blankenburg K."/>
            <person name="Chao H."/>
            <person name="Dinh H."/>
            <person name="Doddapaneni H."/>
            <person name="Dugan-Rocha S."/>
            <person name="Elkadiri S."/>
            <person name="Gnanaolivu R."/>
            <person name="Hernandez B."/>
            <person name="Skinner E."/>
            <person name="Javaid M."/>
            <person name="Lee S."/>
            <person name="Li M."/>
            <person name="Ming W."/>
            <person name="Munidasa M."/>
            <person name="Muniz J."/>
            <person name="Nguyen L."/>
            <person name="Hughes D."/>
            <person name="Osuji N."/>
            <person name="Pu L.-L."/>
            <person name="Puazo M."/>
            <person name="Qu C."/>
            <person name="Quiroz J."/>
            <person name="Raj R."/>
            <person name="Weissenberger G."/>
            <person name="Xin Y."/>
            <person name="Zou X."/>
            <person name="Han Y."/>
            <person name="Worley K."/>
            <person name="Muzny D."/>
            <person name="Gibbs R."/>
        </authorList>
    </citation>
    <scope>NUCLEOTIDE SEQUENCE</scope>
    <source>
        <strain evidence="8">Sampled in the wild</strain>
    </source>
</reference>
<dbReference type="AlphaFoldDB" id="A0A8K0P0X3"/>
<evidence type="ECO:0000256" key="3">
    <source>
        <dbReference type="ARBA" id="ARBA00022475"/>
    </source>
</evidence>
<evidence type="ECO:0000313" key="8">
    <source>
        <dbReference type="EMBL" id="KAG8231650.1"/>
    </source>
</evidence>
<dbReference type="EMBL" id="KZ308566">
    <property type="protein sequence ID" value="KAG8231650.1"/>
    <property type="molecule type" value="Genomic_DNA"/>
</dbReference>